<sequence>MAKYREVPCKYYVALGQCQKGREAEHKGYCQHCGKYEPRAKVRSLNKKKQYNENMSKKWE</sequence>
<proteinExistence type="predicted"/>
<reference evidence="1" key="1">
    <citation type="submission" date="2020-10" db="EMBL/GenBank/DDBJ databases">
        <authorList>
            <person name="Gilroy R."/>
        </authorList>
    </citation>
    <scope>NUCLEOTIDE SEQUENCE</scope>
    <source>
        <strain evidence="1">CHK178-757</strain>
    </source>
</reference>
<dbReference type="EMBL" id="DVIT01000059">
    <property type="protein sequence ID" value="HIS48619.1"/>
    <property type="molecule type" value="Genomic_DNA"/>
</dbReference>
<comment type="caution">
    <text evidence="1">The sequence shown here is derived from an EMBL/GenBank/DDBJ whole genome shotgun (WGS) entry which is preliminary data.</text>
</comment>
<evidence type="ECO:0000313" key="1">
    <source>
        <dbReference type="EMBL" id="HIS48619.1"/>
    </source>
</evidence>
<dbReference type="AlphaFoldDB" id="A0A9D1F6X3"/>
<reference evidence="1" key="2">
    <citation type="journal article" date="2021" name="PeerJ">
        <title>Extensive microbial diversity within the chicken gut microbiome revealed by metagenomics and culture.</title>
        <authorList>
            <person name="Gilroy R."/>
            <person name="Ravi A."/>
            <person name="Getino M."/>
            <person name="Pursley I."/>
            <person name="Horton D.L."/>
            <person name="Alikhan N.F."/>
            <person name="Baker D."/>
            <person name="Gharbi K."/>
            <person name="Hall N."/>
            <person name="Watson M."/>
            <person name="Adriaenssens E.M."/>
            <person name="Foster-Nyarko E."/>
            <person name="Jarju S."/>
            <person name="Secka A."/>
            <person name="Antonio M."/>
            <person name="Oren A."/>
            <person name="Chaudhuri R.R."/>
            <person name="La Ragione R."/>
            <person name="Hildebrand F."/>
            <person name="Pallen M.J."/>
        </authorList>
    </citation>
    <scope>NUCLEOTIDE SEQUENCE</scope>
    <source>
        <strain evidence="1">CHK178-757</strain>
    </source>
</reference>
<dbReference type="Proteomes" id="UP000823927">
    <property type="component" value="Unassembled WGS sequence"/>
</dbReference>
<gene>
    <name evidence="1" type="ORF">IAB46_13910</name>
</gene>
<name>A0A9D1F6X3_9FIRM</name>
<protein>
    <submittedName>
        <fullName evidence="1">Uncharacterized protein</fullName>
    </submittedName>
</protein>
<organism evidence="1 2">
    <name type="scientific">Candidatus Scybalocola faecigallinarum</name>
    <dbReference type="NCBI Taxonomy" id="2840941"/>
    <lineage>
        <taxon>Bacteria</taxon>
        <taxon>Bacillati</taxon>
        <taxon>Bacillota</taxon>
        <taxon>Clostridia</taxon>
        <taxon>Lachnospirales</taxon>
        <taxon>Lachnospiraceae</taxon>
        <taxon>Lachnospiraceae incertae sedis</taxon>
        <taxon>Candidatus Scybalocola (ex Gilroy et al. 2021)</taxon>
    </lineage>
</organism>
<evidence type="ECO:0000313" key="2">
    <source>
        <dbReference type="Proteomes" id="UP000823927"/>
    </source>
</evidence>
<accession>A0A9D1F6X3</accession>